<keyword evidence="6" id="KW-1185">Reference proteome</keyword>
<proteinExistence type="predicted"/>
<dbReference type="Pfam" id="PF12833">
    <property type="entry name" value="HTH_18"/>
    <property type="match status" value="1"/>
</dbReference>
<evidence type="ECO:0000256" key="1">
    <source>
        <dbReference type="ARBA" id="ARBA00023015"/>
    </source>
</evidence>
<dbReference type="SMART" id="SM00342">
    <property type="entry name" value="HTH_ARAC"/>
    <property type="match status" value="1"/>
</dbReference>
<reference evidence="5 6" key="1">
    <citation type="submission" date="2020-07" db="EMBL/GenBank/DDBJ databases">
        <title>Endozoicomonas sp. nov., isolated from sediment.</title>
        <authorList>
            <person name="Gu T."/>
        </authorList>
    </citation>
    <scope>NUCLEOTIDE SEQUENCE [LARGE SCALE GENOMIC DNA]</scope>
    <source>
        <strain evidence="5 6">SM1973</strain>
    </source>
</reference>
<dbReference type="EMBL" id="JACCKB010000015">
    <property type="protein sequence ID" value="NYZ66547.1"/>
    <property type="molecule type" value="Genomic_DNA"/>
</dbReference>
<dbReference type="RefSeq" id="WP_180568576.1">
    <property type="nucleotide sequence ID" value="NZ_JACCKB010000015.1"/>
</dbReference>
<dbReference type="SUPFAM" id="SSF46689">
    <property type="entry name" value="Homeodomain-like"/>
    <property type="match status" value="1"/>
</dbReference>
<keyword evidence="2" id="KW-0238">DNA-binding</keyword>
<feature type="domain" description="HTH araC/xylS-type" evidence="4">
    <location>
        <begin position="229"/>
        <end position="331"/>
    </location>
</feature>
<dbReference type="PANTHER" id="PTHR47894">
    <property type="entry name" value="HTH-TYPE TRANSCRIPTIONAL REGULATOR GADX"/>
    <property type="match status" value="1"/>
</dbReference>
<dbReference type="InterPro" id="IPR032687">
    <property type="entry name" value="AraC-type_N"/>
</dbReference>
<organism evidence="5 6">
    <name type="scientific">Spartinivicinus marinus</name>
    <dbReference type="NCBI Taxonomy" id="2994442"/>
    <lineage>
        <taxon>Bacteria</taxon>
        <taxon>Pseudomonadati</taxon>
        <taxon>Pseudomonadota</taxon>
        <taxon>Gammaproteobacteria</taxon>
        <taxon>Oceanospirillales</taxon>
        <taxon>Zooshikellaceae</taxon>
        <taxon>Spartinivicinus</taxon>
    </lineage>
</organism>
<name>A0A853IAG7_9GAMM</name>
<dbReference type="GO" id="GO:0000976">
    <property type="term" value="F:transcription cis-regulatory region binding"/>
    <property type="evidence" value="ECO:0007669"/>
    <property type="project" value="TreeGrafter"/>
</dbReference>
<dbReference type="InterPro" id="IPR009057">
    <property type="entry name" value="Homeodomain-like_sf"/>
</dbReference>
<protein>
    <submittedName>
        <fullName evidence="5">AraC family transcriptional regulator ligand-binding domain-containing protein</fullName>
    </submittedName>
</protein>
<evidence type="ECO:0000256" key="3">
    <source>
        <dbReference type="ARBA" id="ARBA00023163"/>
    </source>
</evidence>
<dbReference type="InterPro" id="IPR018060">
    <property type="entry name" value="HTH_AraC"/>
</dbReference>
<evidence type="ECO:0000259" key="4">
    <source>
        <dbReference type="PROSITE" id="PS01124"/>
    </source>
</evidence>
<evidence type="ECO:0000313" key="5">
    <source>
        <dbReference type="EMBL" id="NYZ66547.1"/>
    </source>
</evidence>
<keyword evidence="1" id="KW-0805">Transcription regulation</keyword>
<gene>
    <name evidence="5" type="ORF">H0A36_11060</name>
</gene>
<dbReference type="PANTHER" id="PTHR47894:SF1">
    <property type="entry name" value="HTH-TYPE TRANSCRIPTIONAL REGULATOR VQSM"/>
    <property type="match status" value="1"/>
</dbReference>
<dbReference type="PROSITE" id="PS01124">
    <property type="entry name" value="HTH_ARAC_FAMILY_2"/>
    <property type="match status" value="1"/>
</dbReference>
<dbReference type="GO" id="GO:0005829">
    <property type="term" value="C:cytosol"/>
    <property type="evidence" value="ECO:0007669"/>
    <property type="project" value="TreeGrafter"/>
</dbReference>
<evidence type="ECO:0000256" key="2">
    <source>
        <dbReference type="ARBA" id="ARBA00023125"/>
    </source>
</evidence>
<dbReference type="AlphaFoldDB" id="A0A853IAG7"/>
<dbReference type="Proteomes" id="UP000569732">
    <property type="component" value="Unassembled WGS sequence"/>
</dbReference>
<dbReference type="Gene3D" id="1.10.10.60">
    <property type="entry name" value="Homeodomain-like"/>
    <property type="match status" value="1"/>
</dbReference>
<evidence type="ECO:0000313" key="6">
    <source>
        <dbReference type="Proteomes" id="UP000569732"/>
    </source>
</evidence>
<keyword evidence="3" id="KW-0804">Transcription</keyword>
<dbReference type="Pfam" id="PF12625">
    <property type="entry name" value="Arabinose_bd"/>
    <property type="match status" value="1"/>
</dbReference>
<accession>A0A853IAG7</accession>
<comment type="caution">
    <text evidence="5">The sequence shown here is derived from an EMBL/GenBank/DDBJ whole genome shotgun (WGS) entry which is preliminary data.</text>
</comment>
<sequence>MHVAASYLESLFLTLEDYGINREFFFKEIGISKPTNFGHICGYDGEQFERIILGSIAITGDTSFHLNIMKNHSCCSCDIVGLMALSAPTLGKAIQVFIQYYNEFMDIYAPPELIIRSNTCELISPKLIDHVNIINIADELRVSSWVYAIKMFIGSHPTINEIWFTHPAPINYTQYEGLFECPVYFDMNQTKLLFPSALLSYQNSNYNEDLFLLLLEEVHKQKVVRKKTTPLSVYLYDLFLKKPKFIRTPVKQVANQLKMSERTLQRKLQAEGNSYKKISSKAFAYLAKKLLKNTNLPVKTIAFDLYFNSQQNFNHAFRAVTGLSPKQYRELELPATKASGTSSYTPHK</sequence>
<dbReference type="GO" id="GO:0003700">
    <property type="term" value="F:DNA-binding transcription factor activity"/>
    <property type="evidence" value="ECO:0007669"/>
    <property type="project" value="InterPro"/>
</dbReference>